<evidence type="ECO:0000256" key="3">
    <source>
        <dbReference type="ARBA" id="ARBA00022777"/>
    </source>
</evidence>
<dbReference type="GO" id="GO:0005524">
    <property type="term" value="F:ATP binding"/>
    <property type="evidence" value="ECO:0007669"/>
    <property type="project" value="UniProtKB-KW"/>
</dbReference>
<reference evidence="7 8" key="1">
    <citation type="submission" date="2019-01" db="EMBL/GenBank/DDBJ databases">
        <title>Mucilaginibacter antarcticum sp. nov., isolated from antarctic soil.</title>
        <authorList>
            <person name="Yan Y.-Q."/>
            <person name="Du Z.-J."/>
        </authorList>
    </citation>
    <scope>NUCLEOTIDE SEQUENCE [LARGE SCALE GENOMIC DNA]</scope>
    <source>
        <strain evidence="7 8">F01003</strain>
    </source>
</reference>
<evidence type="ECO:0000256" key="1">
    <source>
        <dbReference type="ARBA" id="ARBA00022679"/>
    </source>
</evidence>
<keyword evidence="1" id="KW-0808">Transferase</keyword>
<dbReference type="Gene3D" id="1.10.510.10">
    <property type="entry name" value="Transferase(Phosphotransferase) domain 1"/>
    <property type="match status" value="1"/>
</dbReference>
<proteinExistence type="predicted"/>
<feature type="transmembrane region" description="Helical" evidence="5">
    <location>
        <begin position="414"/>
        <end position="437"/>
    </location>
</feature>
<evidence type="ECO:0000256" key="2">
    <source>
        <dbReference type="ARBA" id="ARBA00022741"/>
    </source>
</evidence>
<keyword evidence="2" id="KW-0547">Nucleotide-binding</keyword>
<dbReference type="Pfam" id="PF00069">
    <property type="entry name" value="Pkinase"/>
    <property type="match status" value="1"/>
</dbReference>
<comment type="caution">
    <text evidence="7">The sequence shown here is derived from an EMBL/GenBank/DDBJ whole genome shotgun (WGS) entry which is preliminary data.</text>
</comment>
<dbReference type="SUPFAM" id="SSF56112">
    <property type="entry name" value="Protein kinase-like (PK-like)"/>
    <property type="match status" value="1"/>
</dbReference>
<keyword evidence="5" id="KW-0472">Membrane</keyword>
<name>A0A444MRN0_9SPHI</name>
<evidence type="ECO:0000313" key="8">
    <source>
        <dbReference type="Proteomes" id="UP000286701"/>
    </source>
</evidence>
<feature type="domain" description="Protein kinase" evidence="6">
    <location>
        <begin position="11"/>
        <end position="302"/>
    </location>
</feature>
<dbReference type="AlphaFoldDB" id="A0A444MRN0"/>
<organism evidence="7 8">
    <name type="scientific">Mucilaginibacter gilvus</name>
    <dbReference type="NCBI Taxonomy" id="2305909"/>
    <lineage>
        <taxon>Bacteria</taxon>
        <taxon>Pseudomonadati</taxon>
        <taxon>Bacteroidota</taxon>
        <taxon>Sphingobacteriia</taxon>
        <taxon>Sphingobacteriales</taxon>
        <taxon>Sphingobacteriaceae</taxon>
        <taxon>Mucilaginibacter</taxon>
    </lineage>
</organism>
<evidence type="ECO:0000259" key="6">
    <source>
        <dbReference type="PROSITE" id="PS50011"/>
    </source>
</evidence>
<keyword evidence="5" id="KW-0812">Transmembrane</keyword>
<evidence type="ECO:0000256" key="4">
    <source>
        <dbReference type="ARBA" id="ARBA00022840"/>
    </source>
</evidence>
<evidence type="ECO:0000313" key="7">
    <source>
        <dbReference type="EMBL" id="RWY54243.1"/>
    </source>
</evidence>
<dbReference type="EMBL" id="SBIW01000003">
    <property type="protein sequence ID" value="RWY54243.1"/>
    <property type="molecule type" value="Genomic_DNA"/>
</dbReference>
<dbReference type="OrthoDB" id="9813021at2"/>
<dbReference type="PANTHER" id="PTHR43289:SF6">
    <property type="entry name" value="SERINE_THREONINE-PROTEIN KINASE NEKL-3"/>
    <property type="match status" value="1"/>
</dbReference>
<dbReference type="CDD" id="cd14014">
    <property type="entry name" value="STKc_PknB_like"/>
    <property type="match status" value="1"/>
</dbReference>
<dbReference type="InterPro" id="IPR011009">
    <property type="entry name" value="Kinase-like_dom_sf"/>
</dbReference>
<keyword evidence="4" id="KW-0067">ATP-binding</keyword>
<dbReference type="InterPro" id="IPR000719">
    <property type="entry name" value="Prot_kinase_dom"/>
</dbReference>
<sequence>MSKVFTIAEGLENLGALRSGGQGSVYKGKRTGAIYSAIKLIPTPIYAENEDDKNYRNFQNEVAKLQKVNEIPNPNIVKILSSGLTESGSFPFIEMEFIDGPDLSELLLPPHQKIFTLKETLKVADQLASALAHCHRLGVKHGDLKSNNVKYNIHSGNYVLLDFGLAIMTEEQRRSSMRNAGAVEFMAPEQYDGKMLLQTDIYSYGVILYELLAGEVPFVLTGDGENGRNAVMLKHMESPVPDLLEKRRANLPDTWIQQKKASEMQVPDWMLKVVAKCLEKKTEARFTDALELYEALSVHQTRMEPIAPVGETDKQYVDIEWSLKLQLIKNQLQDRLISEMILLYNTNPSATLADENKAYYLHDQVKLHHSRLNELLRENGKADKLREDDIQAAMDKIQETELLARPSKLYVSKIALYGLLAALGALLFTTILLWQVYKHDATAMKIMSHISTVLKSVFSSKK</sequence>
<keyword evidence="5" id="KW-1133">Transmembrane helix</keyword>
<dbReference type="PANTHER" id="PTHR43289">
    <property type="entry name" value="MITOGEN-ACTIVATED PROTEIN KINASE KINASE KINASE 20-RELATED"/>
    <property type="match status" value="1"/>
</dbReference>
<dbReference type="GO" id="GO:0004674">
    <property type="term" value="F:protein serine/threonine kinase activity"/>
    <property type="evidence" value="ECO:0007669"/>
    <property type="project" value="UniProtKB-KW"/>
</dbReference>
<keyword evidence="7" id="KW-0723">Serine/threonine-protein kinase</keyword>
<dbReference type="PROSITE" id="PS50011">
    <property type="entry name" value="PROTEIN_KINASE_DOM"/>
    <property type="match status" value="1"/>
</dbReference>
<evidence type="ECO:0000256" key="5">
    <source>
        <dbReference type="SAM" id="Phobius"/>
    </source>
</evidence>
<accession>A0A444MRN0</accession>
<dbReference type="RefSeq" id="WP_128533678.1">
    <property type="nucleotide sequence ID" value="NZ_SBIW01000003.1"/>
</dbReference>
<keyword evidence="8" id="KW-1185">Reference proteome</keyword>
<dbReference type="Proteomes" id="UP000286701">
    <property type="component" value="Unassembled WGS sequence"/>
</dbReference>
<keyword evidence="3 7" id="KW-0418">Kinase</keyword>
<gene>
    <name evidence="7" type="ORF">EPL05_09420</name>
</gene>
<dbReference type="SMART" id="SM00220">
    <property type="entry name" value="S_TKc"/>
    <property type="match status" value="1"/>
</dbReference>
<protein>
    <submittedName>
        <fullName evidence="7">Serine/threonine protein kinase</fullName>
    </submittedName>
</protein>